<accession>A0ABP8JA44</accession>
<proteinExistence type="predicted"/>
<dbReference type="EMBL" id="BAABFX010000009">
    <property type="protein sequence ID" value="GAA4387519.1"/>
    <property type="molecule type" value="Genomic_DNA"/>
</dbReference>
<feature type="region of interest" description="Disordered" evidence="1">
    <location>
        <begin position="1"/>
        <end position="67"/>
    </location>
</feature>
<feature type="compositionally biased region" description="Low complexity" evidence="1">
    <location>
        <begin position="39"/>
        <end position="50"/>
    </location>
</feature>
<evidence type="ECO:0000313" key="2">
    <source>
        <dbReference type="EMBL" id="GAA4387519.1"/>
    </source>
</evidence>
<gene>
    <name evidence="2" type="ORF">GCM10023153_01970</name>
</gene>
<evidence type="ECO:0000313" key="3">
    <source>
        <dbReference type="Proteomes" id="UP001500390"/>
    </source>
</evidence>
<name>A0ABP8JA44_9MICO</name>
<organism evidence="2 3">
    <name type="scientific">Ornithinibacter aureus</name>
    <dbReference type="NCBI Taxonomy" id="622664"/>
    <lineage>
        <taxon>Bacteria</taxon>
        <taxon>Bacillati</taxon>
        <taxon>Actinomycetota</taxon>
        <taxon>Actinomycetes</taxon>
        <taxon>Micrococcales</taxon>
        <taxon>Intrasporangiaceae</taxon>
        <taxon>Ornithinibacter</taxon>
    </lineage>
</organism>
<dbReference type="Proteomes" id="UP001500390">
    <property type="component" value="Unassembled WGS sequence"/>
</dbReference>
<protein>
    <submittedName>
        <fullName evidence="2">Uncharacterized protein</fullName>
    </submittedName>
</protein>
<keyword evidence="3" id="KW-1185">Reference proteome</keyword>
<feature type="compositionally biased region" description="Basic and acidic residues" evidence="1">
    <location>
        <begin position="16"/>
        <end position="29"/>
    </location>
</feature>
<sequence length="141" mass="14436">MRHVGQNPSVRPGCPSRERPTGDPHEGQVRRSSGTIGFSSTALAASTAATGGIVVSPAPRRAPRRRVDEVPTLRVTELPPAPARAEPRAVDARRFDARDTVDGLWATPAGAVAVDAAPAGGAFEVGAALEVGAAGEPQTSQ</sequence>
<comment type="caution">
    <text evidence="2">The sequence shown here is derived from an EMBL/GenBank/DDBJ whole genome shotgun (WGS) entry which is preliminary data.</text>
</comment>
<evidence type="ECO:0000256" key="1">
    <source>
        <dbReference type="SAM" id="MobiDB-lite"/>
    </source>
</evidence>
<reference evidence="3" key="1">
    <citation type="journal article" date="2019" name="Int. J. Syst. Evol. Microbiol.">
        <title>The Global Catalogue of Microorganisms (GCM) 10K type strain sequencing project: providing services to taxonomists for standard genome sequencing and annotation.</title>
        <authorList>
            <consortium name="The Broad Institute Genomics Platform"/>
            <consortium name="The Broad Institute Genome Sequencing Center for Infectious Disease"/>
            <person name="Wu L."/>
            <person name="Ma J."/>
        </authorList>
    </citation>
    <scope>NUCLEOTIDE SEQUENCE [LARGE SCALE GENOMIC DNA]</scope>
    <source>
        <strain evidence="3">JCM 17738</strain>
    </source>
</reference>